<gene>
    <name evidence="5" type="ORF">G3M56_011340</name>
</gene>
<protein>
    <submittedName>
        <fullName evidence="5">Proprotein convertase P-domain-containing protein</fullName>
    </submittedName>
</protein>
<evidence type="ECO:0000256" key="2">
    <source>
        <dbReference type="ARBA" id="ARBA00022801"/>
    </source>
</evidence>
<dbReference type="InterPro" id="IPR008979">
    <property type="entry name" value="Galactose-bd-like_sf"/>
</dbReference>
<keyword evidence="2" id="KW-0378">Hydrolase</keyword>
<dbReference type="SUPFAM" id="SSF49785">
    <property type="entry name" value="Galactose-binding domain-like"/>
    <property type="match status" value="1"/>
</dbReference>
<dbReference type="InterPro" id="IPR017853">
    <property type="entry name" value="GH"/>
</dbReference>
<dbReference type="Gene3D" id="3.20.20.70">
    <property type="entry name" value="Aldolase class I"/>
    <property type="match status" value="1"/>
</dbReference>
<evidence type="ECO:0000256" key="1">
    <source>
        <dbReference type="ARBA" id="ARBA00022670"/>
    </source>
</evidence>
<reference evidence="5 6" key="1">
    <citation type="submission" date="2020-12" db="EMBL/GenBank/DDBJ databases">
        <title>Sulforoseuscoccus oceanibium gen. nov., sp. nov., a representative of the phylum Verrucomicrobia with special cytoplasmic membrane, and proposal of Sulforoseuscoccusaceae fam. nov.</title>
        <authorList>
            <person name="Xi F."/>
        </authorList>
    </citation>
    <scope>NUCLEOTIDE SEQUENCE [LARGE SCALE GENOMIC DNA]</scope>
    <source>
        <strain evidence="5 6">T37</strain>
    </source>
</reference>
<evidence type="ECO:0000313" key="6">
    <source>
        <dbReference type="Proteomes" id="UP000475117"/>
    </source>
</evidence>
<dbReference type="InterPro" id="IPR002884">
    <property type="entry name" value="P_dom"/>
</dbReference>
<organism evidence="5 6">
    <name type="scientific">Sulfuriroseicoccus oceanibius</name>
    <dbReference type="NCBI Taxonomy" id="2707525"/>
    <lineage>
        <taxon>Bacteria</taxon>
        <taxon>Pseudomonadati</taxon>
        <taxon>Verrucomicrobiota</taxon>
        <taxon>Verrucomicrobiia</taxon>
        <taxon>Verrucomicrobiales</taxon>
        <taxon>Verrucomicrobiaceae</taxon>
        <taxon>Sulfuriroseicoccus</taxon>
    </lineage>
</organism>
<name>A0A6B3L7J5_9BACT</name>
<dbReference type="Pfam" id="PF01483">
    <property type="entry name" value="P_proprotein"/>
    <property type="match status" value="1"/>
</dbReference>
<dbReference type="KEGG" id="soa:G3M56_011340"/>
<keyword evidence="6" id="KW-1185">Reference proteome</keyword>
<accession>A0A6B3L7J5</accession>
<sequence>MLRTQTSTLIRLALGLIIAPLAGASTPYLPAAVQPGSAIATASSTEAALSNEAISARWSTASGTWRLNSITNHYSGELFSSPSSAELFIVELSDGARVAASEMTATVPPSVGTLTTDPSAARYAERLPGQSIVAEFQAPEHNLKVLWTADLRDGSHYIRPQIEVSSIDGTSLTTNRITLLELPQPTTASGSHSAVDTPVEISSTGTPTITSSITVPSGAGNLTDANVTLDINHTWVGDLSITLIHPDGTRVSLSSNNGTSGDDYTNTTFDQSAGSSITSASPPFTGTFRPEGDLDSLIGKTASGTWTLEIADSYSADGGSLQSWSLDLTTDAADDGSFSTIGTVDGSPQVSDDFFIAFEHPSSQYGNTAHSGRQIGTWSVDEPDGVRYGPTNVDFDITPYAAEGNLTISFNYESGPHRLNINGVTLLEDGVATSSDNHFGYAGLPNNNNSYTVTLSDYSPTKSYSVRANIDVTESGSNSYGSVTLTTGSTIVATVTGEQTISPGNSATYSSVYGVVVPGQLRRSFLCYTERERAHAYRQFLHYNSWLDVSWNDGSGSTMTEANTLTSMQGHIDHFIAPFNEPYAAFVFDDGWDNWNSLWEFNDITFPNQFTPMESLAASHGVKLGAWLSPFGGYDPAKSQRIAYGASQDPAFETNANGFSLSGPNYYEAFRNRCLQMVRDYSFSYFKFDGIGAGNGASGAGSEYFADIEAMRKLTRELRRSQNDLFINLTVGSWPSPYWLWSADSIWRAGSDMGFTGAGNNHERWITYRDHECYKNVVQRAPLYPLNSIMLHGVVWANYQHANDSDFNSASFKSDVRAYFGSGTNIQELYINPIRLNEGDWHSLAEAVKWSRENTATLSDTHWIGGNPGNAEVYGWAAWQPDQGVLTLRNPSNNAQSITFTLQDVFELPTTGASVGYYLKSPWIEDAAQPASYHGINESITLTLAAFEVVTLDATPTTPPAWHGNAVFREWAMKRRSGQRDGNGSFGSTGSTNEVAFALGLDPNSSTEPVSTRTLLIANSDAPGGYQFQFTRAAELGTTTLVTEVSTDMENWESGASHVEPVSEVSLPDGSKLVTIQASSLYQEAGRIFFRLRVGE</sequence>
<dbReference type="RefSeq" id="WP_164365067.1">
    <property type="nucleotide sequence ID" value="NZ_CP066776.1"/>
</dbReference>
<evidence type="ECO:0000313" key="5">
    <source>
        <dbReference type="EMBL" id="QQL44469.1"/>
    </source>
</evidence>
<feature type="region of interest" description="Disordered" evidence="3">
    <location>
        <begin position="254"/>
        <end position="291"/>
    </location>
</feature>
<keyword evidence="4" id="KW-0732">Signal</keyword>
<feature type="chain" id="PRO_5043814733" evidence="4">
    <location>
        <begin position="25"/>
        <end position="1096"/>
    </location>
</feature>
<dbReference type="EMBL" id="CP066776">
    <property type="protein sequence ID" value="QQL44469.1"/>
    <property type="molecule type" value="Genomic_DNA"/>
</dbReference>
<dbReference type="InterPro" id="IPR013785">
    <property type="entry name" value="Aldolase_TIM"/>
</dbReference>
<dbReference type="Proteomes" id="UP000475117">
    <property type="component" value="Chromosome"/>
</dbReference>
<dbReference type="GO" id="GO:0006508">
    <property type="term" value="P:proteolysis"/>
    <property type="evidence" value="ECO:0007669"/>
    <property type="project" value="UniProtKB-KW"/>
</dbReference>
<feature type="compositionally biased region" description="Polar residues" evidence="3">
    <location>
        <begin position="254"/>
        <end position="284"/>
    </location>
</feature>
<dbReference type="PROSITE" id="PS51829">
    <property type="entry name" value="P_HOMO_B"/>
    <property type="match status" value="1"/>
</dbReference>
<proteinExistence type="predicted"/>
<dbReference type="Gene3D" id="2.60.120.260">
    <property type="entry name" value="Galactose-binding domain-like"/>
    <property type="match status" value="1"/>
</dbReference>
<feature type="signal peptide" evidence="4">
    <location>
        <begin position="1"/>
        <end position="24"/>
    </location>
</feature>
<evidence type="ECO:0000256" key="4">
    <source>
        <dbReference type="SAM" id="SignalP"/>
    </source>
</evidence>
<dbReference type="GO" id="GO:0004252">
    <property type="term" value="F:serine-type endopeptidase activity"/>
    <property type="evidence" value="ECO:0007669"/>
    <property type="project" value="InterPro"/>
</dbReference>
<keyword evidence="1" id="KW-0645">Protease</keyword>
<dbReference type="AlphaFoldDB" id="A0A6B3L7J5"/>
<evidence type="ECO:0000256" key="3">
    <source>
        <dbReference type="SAM" id="MobiDB-lite"/>
    </source>
</evidence>
<dbReference type="SUPFAM" id="SSF51445">
    <property type="entry name" value="(Trans)glycosidases"/>
    <property type="match status" value="1"/>
</dbReference>